<dbReference type="EMBL" id="VSSQ01076722">
    <property type="protein sequence ID" value="MPN26993.1"/>
    <property type="molecule type" value="Genomic_DNA"/>
</dbReference>
<reference evidence="1" key="1">
    <citation type="submission" date="2019-08" db="EMBL/GenBank/DDBJ databases">
        <authorList>
            <person name="Kucharzyk K."/>
            <person name="Murdoch R.W."/>
            <person name="Higgins S."/>
            <person name="Loffler F."/>
        </authorList>
    </citation>
    <scope>NUCLEOTIDE SEQUENCE</scope>
</reference>
<sequence length="135" mass="15254">MRRQTGLRKDAENKVQLNLTPKYLLISPELETLARQILYSDTDITATNPGVINPLKGVFEPVVIPHITDWSWYLAASASEIDTVEVAFLNGQQSPTIEQMPGWNTDGMEYKVRVDFGVWCYEYRGMYKNAGAQPA</sequence>
<dbReference type="AlphaFoldDB" id="A0A645GTN2"/>
<gene>
    <name evidence="1" type="ORF">SDC9_174420</name>
</gene>
<proteinExistence type="predicted"/>
<comment type="caution">
    <text evidence="1">The sequence shown here is derived from an EMBL/GenBank/DDBJ whole genome shotgun (WGS) entry which is preliminary data.</text>
</comment>
<organism evidence="1">
    <name type="scientific">bioreactor metagenome</name>
    <dbReference type="NCBI Taxonomy" id="1076179"/>
    <lineage>
        <taxon>unclassified sequences</taxon>
        <taxon>metagenomes</taxon>
        <taxon>ecological metagenomes</taxon>
    </lineage>
</organism>
<protein>
    <recommendedName>
        <fullName evidence="2">Mu-like prophage major head subunit gpT</fullName>
    </recommendedName>
</protein>
<accession>A0A645GTN2</accession>
<evidence type="ECO:0008006" key="2">
    <source>
        <dbReference type="Google" id="ProtNLM"/>
    </source>
</evidence>
<dbReference type="Pfam" id="PF25209">
    <property type="entry name" value="Phage_capsid_4"/>
    <property type="match status" value="1"/>
</dbReference>
<evidence type="ECO:0000313" key="1">
    <source>
        <dbReference type="EMBL" id="MPN26993.1"/>
    </source>
</evidence>
<name>A0A645GTN2_9ZZZZ</name>